<feature type="chain" id="PRO_5045406188" evidence="4">
    <location>
        <begin position="23"/>
        <end position="511"/>
    </location>
</feature>
<dbReference type="InterPro" id="IPR030678">
    <property type="entry name" value="Peptide/Ni-bd"/>
</dbReference>
<comment type="similarity">
    <text evidence="1">Belongs to the bacterial solute-binding protein 5 family.</text>
</comment>
<evidence type="ECO:0000256" key="1">
    <source>
        <dbReference type="ARBA" id="ARBA00005695"/>
    </source>
</evidence>
<protein>
    <submittedName>
        <fullName evidence="6">ABC transporter substrate-binding protein</fullName>
    </submittedName>
</protein>
<accession>A0ABT2JBN2</accession>
<dbReference type="InterPro" id="IPR039424">
    <property type="entry name" value="SBP_5"/>
</dbReference>
<dbReference type="Gene3D" id="3.90.76.10">
    <property type="entry name" value="Dipeptide-binding Protein, Domain 1"/>
    <property type="match status" value="1"/>
</dbReference>
<dbReference type="Pfam" id="PF00496">
    <property type="entry name" value="SBP_bac_5"/>
    <property type="match status" value="1"/>
</dbReference>
<comment type="caution">
    <text evidence="6">The sequence shown here is derived from an EMBL/GenBank/DDBJ whole genome shotgun (WGS) entry which is preliminary data.</text>
</comment>
<dbReference type="PANTHER" id="PTHR30290">
    <property type="entry name" value="PERIPLASMIC BINDING COMPONENT OF ABC TRANSPORTER"/>
    <property type="match status" value="1"/>
</dbReference>
<keyword evidence="2" id="KW-0813">Transport</keyword>
<dbReference type="PANTHER" id="PTHR30290:SF9">
    <property type="entry name" value="OLIGOPEPTIDE-BINDING PROTEIN APPA"/>
    <property type="match status" value="1"/>
</dbReference>
<reference evidence="6 7" key="1">
    <citation type="submission" date="2021-02" db="EMBL/GenBank/DDBJ databases">
        <title>Actinophytocola xerophila sp. nov., isolated from soil of cotton cropping field.</title>
        <authorList>
            <person name="Huang R."/>
            <person name="Chen X."/>
            <person name="Ge X."/>
            <person name="Liu W."/>
        </authorList>
    </citation>
    <scope>NUCLEOTIDE SEQUENCE [LARGE SCALE GENOMIC DNA]</scope>
    <source>
        <strain evidence="6 7">S1-96</strain>
    </source>
</reference>
<proteinExistence type="inferred from homology"/>
<dbReference type="Gene3D" id="3.40.190.10">
    <property type="entry name" value="Periplasmic binding protein-like II"/>
    <property type="match status" value="1"/>
</dbReference>
<name>A0ABT2JBN2_9PSEU</name>
<evidence type="ECO:0000256" key="2">
    <source>
        <dbReference type="ARBA" id="ARBA00022448"/>
    </source>
</evidence>
<dbReference type="PROSITE" id="PS51257">
    <property type="entry name" value="PROKAR_LIPOPROTEIN"/>
    <property type="match status" value="1"/>
</dbReference>
<gene>
    <name evidence="6" type="ORF">JT362_19345</name>
</gene>
<sequence length="511" mass="54081">MPTLSFRRLVPSLLAVVLLAGACTGDPAPPASGDPDGTSLVIAVAEEPTALSPLAGYGLHGAAKVFDGLVEHADDLTLRPALATGLPAPSANGRTWTVRLRPGVTFSDGTPFDAQDVVATYRAVLDQRDGSPLRQRFSMLDRVVADDSSTVHFELSEPYAPFPELLVLGIVSSESVGGDDPPVGTGPYVLADWQRGTRMVLEANEDHWDGTPAITEVTVEFVPGDEARADRMREGKLDGAALPPALAREFENTDGLQIVSHSAADVHAVVLPSNHPVTGDPAVRLALNHAMDRATLVDDALAGQGRVAHTPMPGVLAEFVEPGAVFEHDLTRALDQLESSGWVTGADGIRVRDGRVAEFTLTYLAGDMVARRMAEAFAAGARSVGIQVEPSPVAAEQLSGASLVGFGDPFDPDTALYRLLHSGGSLGGYANDTVDEALEVGRTATDPALRATAYRRMQRAYVQAPGMVVLAAPNHTYVMRESWDGYEPVVDGSSAGATWGAWWNLAEWTPR</sequence>
<evidence type="ECO:0000256" key="4">
    <source>
        <dbReference type="SAM" id="SignalP"/>
    </source>
</evidence>
<keyword evidence="7" id="KW-1185">Reference proteome</keyword>
<dbReference type="Proteomes" id="UP001156441">
    <property type="component" value="Unassembled WGS sequence"/>
</dbReference>
<dbReference type="RefSeq" id="WP_260192799.1">
    <property type="nucleotide sequence ID" value="NZ_JAFFZE010000015.1"/>
</dbReference>
<evidence type="ECO:0000259" key="5">
    <source>
        <dbReference type="Pfam" id="PF00496"/>
    </source>
</evidence>
<dbReference type="Gene3D" id="3.10.105.10">
    <property type="entry name" value="Dipeptide-binding Protein, Domain 3"/>
    <property type="match status" value="1"/>
</dbReference>
<evidence type="ECO:0000313" key="7">
    <source>
        <dbReference type="Proteomes" id="UP001156441"/>
    </source>
</evidence>
<evidence type="ECO:0000256" key="3">
    <source>
        <dbReference type="ARBA" id="ARBA00022729"/>
    </source>
</evidence>
<organism evidence="6 7">
    <name type="scientific">Actinophytocola gossypii</name>
    <dbReference type="NCBI Taxonomy" id="2812003"/>
    <lineage>
        <taxon>Bacteria</taxon>
        <taxon>Bacillati</taxon>
        <taxon>Actinomycetota</taxon>
        <taxon>Actinomycetes</taxon>
        <taxon>Pseudonocardiales</taxon>
        <taxon>Pseudonocardiaceae</taxon>
    </lineage>
</organism>
<dbReference type="PIRSF" id="PIRSF002741">
    <property type="entry name" value="MppA"/>
    <property type="match status" value="1"/>
</dbReference>
<evidence type="ECO:0000313" key="6">
    <source>
        <dbReference type="EMBL" id="MCT2585276.1"/>
    </source>
</evidence>
<dbReference type="EMBL" id="JAFFZE010000015">
    <property type="protein sequence ID" value="MCT2585276.1"/>
    <property type="molecule type" value="Genomic_DNA"/>
</dbReference>
<dbReference type="SUPFAM" id="SSF53850">
    <property type="entry name" value="Periplasmic binding protein-like II"/>
    <property type="match status" value="1"/>
</dbReference>
<feature type="signal peptide" evidence="4">
    <location>
        <begin position="1"/>
        <end position="22"/>
    </location>
</feature>
<feature type="domain" description="Solute-binding protein family 5" evidence="5">
    <location>
        <begin position="78"/>
        <end position="425"/>
    </location>
</feature>
<dbReference type="InterPro" id="IPR000914">
    <property type="entry name" value="SBP_5_dom"/>
</dbReference>
<keyword evidence="3 4" id="KW-0732">Signal</keyword>